<evidence type="ECO:0000259" key="1">
    <source>
        <dbReference type="SMART" id="SM00530"/>
    </source>
</evidence>
<comment type="caution">
    <text evidence="2">The sequence shown here is derived from an EMBL/GenBank/DDBJ whole genome shotgun (WGS) entry which is preliminary data.</text>
</comment>
<gene>
    <name evidence="2" type="ORF">DQK32_02630</name>
</gene>
<name>A0A5U9VFV5_SALNE</name>
<dbReference type="SUPFAM" id="SSF47413">
    <property type="entry name" value="lambda repressor-like DNA-binding domains"/>
    <property type="match status" value="1"/>
</dbReference>
<dbReference type="SMART" id="SM00530">
    <property type="entry name" value="HTH_XRE"/>
    <property type="match status" value="1"/>
</dbReference>
<protein>
    <submittedName>
        <fullName evidence="2">XRE family transcriptional regulator</fullName>
    </submittedName>
</protein>
<dbReference type="GO" id="GO:0003677">
    <property type="term" value="F:DNA binding"/>
    <property type="evidence" value="ECO:0007669"/>
    <property type="project" value="InterPro"/>
</dbReference>
<dbReference type="InterPro" id="IPR010982">
    <property type="entry name" value="Lambda_DNA-bd_dom_sf"/>
</dbReference>
<dbReference type="EMBL" id="AAGVNP010000008">
    <property type="protein sequence ID" value="EBS4544801.1"/>
    <property type="molecule type" value="Genomic_DNA"/>
</dbReference>
<reference evidence="2" key="1">
    <citation type="submission" date="2018-06" db="EMBL/GenBank/DDBJ databases">
        <authorList>
            <person name="Ashton P.M."/>
            <person name="Dallman T."/>
            <person name="Nair S."/>
            <person name="De Pinna E."/>
            <person name="Peters T."/>
            <person name="Grant K."/>
        </authorList>
    </citation>
    <scope>NUCLEOTIDE SEQUENCE [LARGE SCALE GENOMIC DNA]</scope>
    <source>
        <strain evidence="2">160804</strain>
    </source>
</reference>
<accession>A0A5U9VFV5</accession>
<dbReference type="Proteomes" id="UP000839885">
    <property type="component" value="Unassembled WGS sequence"/>
</dbReference>
<dbReference type="Gene3D" id="1.10.260.40">
    <property type="entry name" value="lambda repressor-like DNA-binding domains"/>
    <property type="match status" value="1"/>
</dbReference>
<sequence length="118" mass="13291">MNQGARLKEERERLGYNQTDFAALVGASKHSQINWEKGVSSPDSAFLEVWAKVGLDVLYVVMGQRTFQQEVGMDLIPVTDDERELIGRLKKMNLAQRNSLLEVSRLYTQPPPDKDVAG</sequence>
<evidence type="ECO:0000313" key="2">
    <source>
        <dbReference type="EMBL" id="EBS4544801.1"/>
    </source>
</evidence>
<dbReference type="AlphaFoldDB" id="A0A5U9VFV5"/>
<proteinExistence type="predicted"/>
<feature type="domain" description="HTH cro/C1-type" evidence="1">
    <location>
        <begin position="6"/>
        <end position="60"/>
    </location>
</feature>
<dbReference type="InterPro" id="IPR001387">
    <property type="entry name" value="Cro/C1-type_HTH"/>
</dbReference>
<dbReference type="CDD" id="cd00093">
    <property type="entry name" value="HTH_XRE"/>
    <property type="match status" value="1"/>
</dbReference>
<organism evidence="2">
    <name type="scientific">Salmonella newport</name>
    <dbReference type="NCBI Taxonomy" id="108619"/>
    <lineage>
        <taxon>Bacteria</taxon>
        <taxon>Pseudomonadati</taxon>
        <taxon>Pseudomonadota</taxon>
        <taxon>Gammaproteobacteria</taxon>
        <taxon>Enterobacterales</taxon>
        <taxon>Enterobacteriaceae</taxon>
        <taxon>Salmonella</taxon>
    </lineage>
</organism>